<dbReference type="Gene3D" id="2.30.110.50">
    <property type="match status" value="1"/>
</dbReference>
<accession>A0A943EEY4</accession>
<proteinExistence type="predicted"/>
<dbReference type="Gene3D" id="3.55.50.10">
    <property type="entry name" value="Baseplate protein-like domains"/>
    <property type="match status" value="1"/>
</dbReference>
<dbReference type="Gene3D" id="4.10.220.110">
    <property type="match status" value="1"/>
</dbReference>
<dbReference type="SUPFAM" id="SSF69279">
    <property type="entry name" value="Phage tail proteins"/>
    <property type="match status" value="1"/>
</dbReference>
<reference evidence="1" key="1">
    <citation type="submission" date="2021-02" db="EMBL/GenBank/DDBJ databases">
        <title>Infant gut strain persistence is associated with maternal origin, phylogeny, and functional potential including surface adhesion and iron acquisition.</title>
        <authorList>
            <person name="Lou Y.C."/>
        </authorList>
    </citation>
    <scope>NUCLEOTIDE SEQUENCE</scope>
    <source>
        <strain evidence="1">L3_106_000M1_dasL3_106_000M1_concoct_15</strain>
    </source>
</reference>
<sequence>MSFVASAVERMMGTLPGGSSLAYRTWCEVLYTPKGSNESKDISEEISKYLLSLDYTDNIEGQADDLSLTLEDRAQLWTADWYPQRGSKLDVTIYTLNRGRLDEGLKSLFLGSFEVDEIEIKMAPATVQIKAVGVTFESSLRGEKKNRTWEKITVKKCCEDIAAGNGLTLDWYCENNPPLDHVEQSDESDLEFLKKVVKDAGLCLKVDLKKLTVFDEQQQEKGDAKLFFLHPGLEQLAQKIQDGTDGPRYIYSFADYQLKAKTRDVYRACHVKYKKGKEKAVIEATFVDPSKKEGQTLDVSEQCETVAEAERLARKKLREKNKEEVTAAFNLTGDTIYAAGQLVQLQHFGVFDGKYIITRVALRLGGGFTASLDLRRCLDGY</sequence>
<name>A0A943EEY4_9FIRM</name>
<comment type="caution">
    <text evidence="1">The sequence shown here is derived from an EMBL/GenBank/DDBJ whole genome shotgun (WGS) entry which is preliminary data.</text>
</comment>
<dbReference type="Pfam" id="PF05954">
    <property type="entry name" value="Phage_GPD"/>
    <property type="match status" value="1"/>
</dbReference>
<gene>
    <name evidence="1" type="ORF">KHX13_05680</name>
</gene>
<organism evidence="1 2">
    <name type="scientific">Acidaminococcus intestini</name>
    <dbReference type="NCBI Taxonomy" id="187327"/>
    <lineage>
        <taxon>Bacteria</taxon>
        <taxon>Bacillati</taxon>
        <taxon>Bacillota</taxon>
        <taxon>Negativicutes</taxon>
        <taxon>Acidaminococcales</taxon>
        <taxon>Acidaminococcaceae</taxon>
        <taxon>Acidaminococcus</taxon>
    </lineage>
</organism>
<dbReference type="Proteomes" id="UP000754226">
    <property type="component" value="Unassembled WGS sequence"/>
</dbReference>
<dbReference type="EMBL" id="JAGZCZ010000005">
    <property type="protein sequence ID" value="MBS5519805.1"/>
    <property type="molecule type" value="Genomic_DNA"/>
</dbReference>
<evidence type="ECO:0000313" key="1">
    <source>
        <dbReference type="EMBL" id="MBS5519805.1"/>
    </source>
</evidence>
<dbReference type="AlphaFoldDB" id="A0A943EEY4"/>
<evidence type="ECO:0000313" key="2">
    <source>
        <dbReference type="Proteomes" id="UP000754226"/>
    </source>
</evidence>
<protein>
    <submittedName>
        <fullName evidence="1">Transcriptional regulator</fullName>
    </submittedName>
</protein>